<dbReference type="RefSeq" id="WP_072160772.1">
    <property type="nucleotide sequence ID" value="NZ_CP159837.1"/>
</dbReference>
<dbReference type="EMBL" id="CP159837">
    <property type="protein sequence ID" value="XCM38465.1"/>
    <property type="molecule type" value="Genomic_DNA"/>
</dbReference>
<protein>
    <submittedName>
        <fullName evidence="1">Uncharacterized protein</fullName>
    </submittedName>
</protein>
<sequence>MTQPTIQLQIPFDSLVNAIATLAIEDKIQLFQLLETELAQLEEDSLEEDPIVLAEIQESRTAYQAGDYQTLDQYMVSRKNKTP</sequence>
<reference evidence="1" key="1">
    <citation type="submission" date="2024-07" db="EMBL/GenBank/DDBJ databases">
        <authorList>
            <person name="Kim Y.J."/>
            <person name="Jeong J.Y."/>
        </authorList>
    </citation>
    <scope>NUCLEOTIDE SEQUENCE</scope>
    <source>
        <strain evidence="1">GIHE-MW2</strain>
    </source>
</reference>
<dbReference type="AlphaFoldDB" id="A0AAU8JKA3"/>
<organism evidence="1">
    <name type="scientific">Planktothricoides raciborskii GIHE-MW2</name>
    <dbReference type="NCBI Taxonomy" id="2792601"/>
    <lineage>
        <taxon>Bacteria</taxon>
        <taxon>Bacillati</taxon>
        <taxon>Cyanobacteriota</taxon>
        <taxon>Cyanophyceae</taxon>
        <taxon>Oscillatoriophycideae</taxon>
        <taxon>Oscillatoriales</taxon>
        <taxon>Oscillatoriaceae</taxon>
        <taxon>Planktothricoides</taxon>
    </lineage>
</organism>
<accession>A0AAU8JKA3</accession>
<gene>
    <name evidence="1" type="ORF">ABWT76_001316</name>
</gene>
<name>A0AAU8JKA3_9CYAN</name>
<evidence type="ECO:0000313" key="1">
    <source>
        <dbReference type="EMBL" id="XCM38465.1"/>
    </source>
</evidence>
<proteinExistence type="predicted"/>